<dbReference type="Proteomes" id="UP001419268">
    <property type="component" value="Unassembled WGS sequence"/>
</dbReference>
<protein>
    <submittedName>
        <fullName evidence="2">Uncharacterized protein</fullName>
    </submittedName>
</protein>
<name>A0AAP0NP30_9MAGN</name>
<evidence type="ECO:0000313" key="3">
    <source>
        <dbReference type="Proteomes" id="UP001419268"/>
    </source>
</evidence>
<gene>
    <name evidence="2" type="ORF">Scep_018710</name>
</gene>
<sequence length="132" mass="14999">MEVSEENELSGGCGSEDVEDIDEPTEVQEKEVKDTIEDVAEETNWDRMEVKPPFRPSVGITFESVEEAKDAFNDYASEIGFGIKSRSYLLLLTRLGISIFDRVQIRSRVRARRRHLAIFSEDIGAALIYILL</sequence>
<keyword evidence="3" id="KW-1185">Reference proteome</keyword>
<dbReference type="EMBL" id="JBBNAG010000008">
    <property type="protein sequence ID" value="KAK9111191.1"/>
    <property type="molecule type" value="Genomic_DNA"/>
</dbReference>
<accession>A0AAP0NP30</accession>
<reference evidence="2 3" key="1">
    <citation type="submission" date="2024-01" db="EMBL/GenBank/DDBJ databases">
        <title>Genome assemblies of Stephania.</title>
        <authorList>
            <person name="Yang L."/>
        </authorList>
    </citation>
    <scope>NUCLEOTIDE SEQUENCE [LARGE SCALE GENOMIC DNA]</scope>
    <source>
        <strain evidence="2">JXDWG</strain>
        <tissue evidence="2">Leaf</tissue>
    </source>
</reference>
<dbReference type="AlphaFoldDB" id="A0AAP0NP30"/>
<feature type="region of interest" description="Disordered" evidence="1">
    <location>
        <begin position="1"/>
        <end position="32"/>
    </location>
</feature>
<proteinExistence type="predicted"/>
<comment type="caution">
    <text evidence="2">The sequence shown here is derived from an EMBL/GenBank/DDBJ whole genome shotgun (WGS) entry which is preliminary data.</text>
</comment>
<evidence type="ECO:0000313" key="2">
    <source>
        <dbReference type="EMBL" id="KAK9111191.1"/>
    </source>
</evidence>
<feature type="compositionally biased region" description="Acidic residues" evidence="1">
    <location>
        <begin position="16"/>
        <end position="26"/>
    </location>
</feature>
<organism evidence="2 3">
    <name type="scientific">Stephania cephalantha</name>
    <dbReference type="NCBI Taxonomy" id="152367"/>
    <lineage>
        <taxon>Eukaryota</taxon>
        <taxon>Viridiplantae</taxon>
        <taxon>Streptophyta</taxon>
        <taxon>Embryophyta</taxon>
        <taxon>Tracheophyta</taxon>
        <taxon>Spermatophyta</taxon>
        <taxon>Magnoliopsida</taxon>
        <taxon>Ranunculales</taxon>
        <taxon>Menispermaceae</taxon>
        <taxon>Menispermoideae</taxon>
        <taxon>Cissampelideae</taxon>
        <taxon>Stephania</taxon>
    </lineage>
</organism>
<evidence type="ECO:0000256" key="1">
    <source>
        <dbReference type="SAM" id="MobiDB-lite"/>
    </source>
</evidence>